<proteinExistence type="predicted"/>
<evidence type="ECO:0000313" key="1">
    <source>
        <dbReference type="EMBL" id="MRS62018.1"/>
    </source>
</evidence>
<organism evidence="1 2">
    <name type="scientific">Larkinella terrae</name>
    <dbReference type="NCBI Taxonomy" id="2025311"/>
    <lineage>
        <taxon>Bacteria</taxon>
        <taxon>Pseudomonadati</taxon>
        <taxon>Bacteroidota</taxon>
        <taxon>Cytophagia</taxon>
        <taxon>Cytophagales</taxon>
        <taxon>Spirosomataceae</taxon>
        <taxon>Larkinella</taxon>
    </lineage>
</organism>
<comment type="caution">
    <text evidence="1">The sequence shown here is derived from an EMBL/GenBank/DDBJ whole genome shotgun (WGS) entry which is preliminary data.</text>
</comment>
<dbReference type="Proteomes" id="UP000441754">
    <property type="component" value="Unassembled WGS sequence"/>
</dbReference>
<evidence type="ECO:0000313" key="2">
    <source>
        <dbReference type="Proteomes" id="UP000441754"/>
    </source>
</evidence>
<dbReference type="OrthoDB" id="939640at2"/>
<gene>
    <name evidence="1" type="ORF">GJJ30_12025</name>
</gene>
<keyword evidence="2" id="KW-1185">Reference proteome</keyword>
<dbReference type="AlphaFoldDB" id="A0A7K0EKN3"/>
<reference evidence="1 2" key="1">
    <citation type="journal article" date="2018" name="Antonie Van Leeuwenhoek">
        <title>Larkinella terrae sp. nov., isolated from soil on Jeju Island, South Korea.</title>
        <authorList>
            <person name="Ten L.N."/>
            <person name="Jeon J."/>
            <person name="Park S.J."/>
            <person name="Park S."/>
            <person name="Lee S.Y."/>
            <person name="Kim M.K."/>
            <person name="Jung H.Y."/>
        </authorList>
    </citation>
    <scope>NUCLEOTIDE SEQUENCE [LARGE SCALE GENOMIC DNA]</scope>
    <source>
        <strain evidence="1 2">KCTC 52001</strain>
    </source>
</reference>
<sequence length="220" mass="24988">MCFVLSGFVAAAQADYYAKTDSSKAYWKIQTDAASQQTKIRFFNSHHEPIYQETLSGRYVKLTDHNIRLFDSMLQRLLTNQLLSAEVKSHELVATTTGVPNHVTSTPLSKPVSTSYVLASLNEPLETNPLRSDVAINTDGRMKIQVVNLRQEPMLVMILDDQGRYIFKEKSTLTHYVRNLNLTQLAEGKFRVEVSGVQKSYNYKLLIRSNPQSYRLVAIP</sequence>
<name>A0A7K0EKN3_9BACT</name>
<dbReference type="RefSeq" id="WP_154175401.1">
    <property type="nucleotide sequence ID" value="NZ_WJXZ01000006.1"/>
</dbReference>
<dbReference type="EMBL" id="WJXZ01000006">
    <property type="protein sequence ID" value="MRS62018.1"/>
    <property type="molecule type" value="Genomic_DNA"/>
</dbReference>
<accession>A0A7K0EKN3</accession>
<protein>
    <submittedName>
        <fullName evidence="1">Uncharacterized protein</fullName>
    </submittedName>
</protein>